<dbReference type="GO" id="GO:0005938">
    <property type="term" value="C:cell cortex"/>
    <property type="evidence" value="ECO:0007669"/>
    <property type="project" value="TreeGrafter"/>
</dbReference>
<dbReference type="Proteomes" id="UP000681967">
    <property type="component" value="Unassembled WGS sequence"/>
</dbReference>
<evidence type="ECO:0000313" key="3">
    <source>
        <dbReference type="EMBL" id="CAF4447472.1"/>
    </source>
</evidence>
<sequence>FLLDLANYFLEVRERDIKNSLANLFVEILLPVAAVVKLEMNIPIVRNFVDLLYSHVFDLCSKNKHRL</sequence>
<reference evidence="2" key="1">
    <citation type="submission" date="2021-02" db="EMBL/GenBank/DDBJ databases">
        <authorList>
            <person name="Nowell W R."/>
        </authorList>
    </citation>
    <scope>NUCLEOTIDE SEQUENCE</scope>
</reference>
<feature type="non-terminal residue" evidence="2">
    <location>
        <position position="67"/>
    </location>
</feature>
<evidence type="ECO:0000313" key="6">
    <source>
        <dbReference type="Proteomes" id="UP000681967"/>
    </source>
</evidence>
<protein>
    <recommendedName>
        <fullName evidence="1">Cell morphogenesis protein N-terminal domain-containing protein</fullName>
    </recommendedName>
</protein>
<dbReference type="GO" id="GO:0030427">
    <property type="term" value="C:site of polarized growth"/>
    <property type="evidence" value="ECO:0007669"/>
    <property type="project" value="TreeGrafter"/>
</dbReference>
<proteinExistence type="predicted"/>
<comment type="caution">
    <text evidence="2">The sequence shown here is derived from an EMBL/GenBank/DDBJ whole genome shotgun (WGS) entry which is preliminary data.</text>
</comment>
<dbReference type="EMBL" id="CAJOBJ010072461">
    <property type="protein sequence ID" value="CAF4466314.1"/>
    <property type="molecule type" value="Genomic_DNA"/>
</dbReference>
<feature type="non-terminal residue" evidence="2">
    <location>
        <position position="1"/>
    </location>
</feature>
<dbReference type="EMBL" id="CAJOBI010068639">
    <property type="protein sequence ID" value="CAF4447643.1"/>
    <property type="molecule type" value="Genomic_DNA"/>
</dbReference>
<evidence type="ECO:0000313" key="5">
    <source>
        <dbReference type="EMBL" id="CAF4466314.1"/>
    </source>
</evidence>
<dbReference type="InterPro" id="IPR025614">
    <property type="entry name" value="Cell_morpho_N"/>
</dbReference>
<dbReference type="Proteomes" id="UP000681720">
    <property type="component" value="Unassembled WGS sequence"/>
</dbReference>
<evidence type="ECO:0000313" key="2">
    <source>
        <dbReference type="EMBL" id="CAF4340331.1"/>
    </source>
</evidence>
<dbReference type="PANTHER" id="PTHR12295:SF30">
    <property type="entry name" value="PROTEIN FURRY"/>
    <property type="match status" value="1"/>
</dbReference>
<dbReference type="Pfam" id="PF14222">
    <property type="entry name" value="MOR2-PAG1_N"/>
    <property type="match status" value="1"/>
</dbReference>
<dbReference type="PANTHER" id="PTHR12295">
    <property type="entry name" value="FURRY-RELATED"/>
    <property type="match status" value="1"/>
</dbReference>
<feature type="domain" description="Cell morphogenesis protein N-terminal" evidence="1">
    <location>
        <begin position="1"/>
        <end position="65"/>
    </location>
</feature>
<accession>A0A8S2UIC3</accession>
<name>A0A8S2UIC3_9BILA</name>
<evidence type="ECO:0000259" key="1">
    <source>
        <dbReference type="Pfam" id="PF14222"/>
    </source>
</evidence>
<dbReference type="EMBL" id="CAJOBI010068590">
    <property type="protein sequence ID" value="CAF4447472.1"/>
    <property type="molecule type" value="Genomic_DNA"/>
</dbReference>
<dbReference type="EMBL" id="CAJOBH010043240">
    <property type="protein sequence ID" value="CAF4340331.1"/>
    <property type="molecule type" value="Genomic_DNA"/>
</dbReference>
<dbReference type="Proteomes" id="UP000676336">
    <property type="component" value="Unassembled WGS sequence"/>
</dbReference>
<dbReference type="AlphaFoldDB" id="A0A8S2UIC3"/>
<evidence type="ECO:0000313" key="4">
    <source>
        <dbReference type="EMBL" id="CAF4447643.1"/>
    </source>
</evidence>
<dbReference type="GO" id="GO:0000902">
    <property type="term" value="P:cell morphogenesis"/>
    <property type="evidence" value="ECO:0007669"/>
    <property type="project" value="InterPro"/>
</dbReference>
<organism evidence="2 6">
    <name type="scientific">Rotaria magnacalcarata</name>
    <dbReference type="NCBI Taxonomy" id="392030"/>
    <lineage>
        <taxon>Eukaryota</taxon>
        <taxon>Metazoa</taxon>
        <taxon>Spiralia</taxon>
        <taxon>Gnathifera</taxon>
        <taxon>Rotifera</taxon>
        <taxon>Eurotatoria</taxon>
        <taxon>Bdelloidea</taxon>
        <taxon>Philodinida</taxon>
        <taxon>Philodinidae</taxon>
        <taxon>Rotaria</taxon>
    </lineage>
</organism>
<gene>
    <name evidence="2" type="ORF">BYL167_LOCUS29085</name>
    <name evidence="5" type="ORF">GIL414_LOCUS33112</name>
    <name evidence="3" type="ORF">SMN809_LOCUS32552</name>
    <name evidence="4" type="ORF">SMN809_LOCUS32559</name>
</gene>
<dbReference type="InterPro" id="IPR039867">
    <property type="entry name" value="Furry/Tao3/Mor2"/>
</dbReference>
<dbReference type="GO" id="GO:0031175">
    <property type="term" value="P:neuron projection development"/>
    <property type="evidence" value="ECO:0007669"/>
    <property type="project" value="TreeGrafter"/>
</dbReference>